<gene>
    <name evidence="4" type="ORF">SAMN05444695_10636</name>
</gene>
<dbReference type="InterPro" id="IPR050109">
    <property type="entry name" value="HTH-type_TetR-like_transc_reg"/>
</dbReference>
<keyword evidence="3" id="KW-0804">Transcription</keyword>
<keyword evidence="2 4" id="KW-0238">DNA-binding</keyword>
<dbReference type="SUPFAM" id="SSF46689">
    <property type="entry name" value="Homeodomain-like"/>
    <property type="match status" value="1"/>
</dbReference>
<proteinExistence type="predicted"/>
<name>A0A1G8J1R1_9NOCA</name>
<dbReference type="OrthoDB" id="9795011at2"/>
<keyword evidence="5" id="KW-1185">Reference proteome</keyword>
<dbReference type="PANTHER" id="PTHR30055">
    <property type="entry name" value="HTH-TYPE TRANSCRIPTIONAL REGULATOR RUTR"/>
    <property type="match status" value="1"/>
</dbReference>
<dbReference type="RefSeq" id="WP_072740090.1">
    <property type="nucleotide sequence ID" value="NZ_CP048813.1"/>
</dbReference>
<dbReference type="GO" id="GO:0003700">
    <property type="term" value="F:DNA-binding transcription factor activity"/>
    <property type="evidence" value="ECO:0007669"/>
    <property type="project" value="TreeGrafter"/>
</dbReference>
<sequence length="194" mass="20908">MSRSVDAPAKPMRADARRNYERIVEVATETFLSCGVDASLDEIAKKAGVGAGTLYRHFPTRDLLVAAALRHSMDTLTRDAERDAAELPADEALTNWIRSLARHSGSFKGLPETIIAAGQDADSPLFTTCTGARVVGGRILDRAQREGSVRADLDIDEVFTIATLIAMAGPQRKCQGGPSVDRLITLFLEGISPR</sequence>
<accession>A0A1G8J1R1</accession>
<dbReference type="Pfam" id="PF21597">
    <property type="entry name" value="TetR_C_43"/>
    <property type="match status" value="1"/>
</dbReference>
<reference evidence="4 5" key="1">
    <citation type="submission" date="2016-10" db="EMBL/GenBank/DDBJ databases">
        <authorList>
            <person name="de Groot N.N."/>
        </authorList>
    </citation>
    <scope>NUCLEOTIDE SEQUENCE [LARGE SCALE GENOMIC DNA]</scope>
    <source>
        <strain evidence="4 5">DSM 44892</strain>
    </source>
</reference>
<dbReference type="AlphaFoldDB" id="A0A1G8J1R1"/>
<dbReference type="PANTHER" id="PTHR30055:SF234">
    <property type="entry name" value="HTH-TYPE TRANSCRIPTIONAL REGULATOR BETI"/>
    <property type="match status" value="1"/>
</dbReference>
<dbReference type="GO" id="GO:0000976">
    <property type="term" value="F:transcription cis-regulatory region binding"/>
    <property type="evidence" value="ECO:0007669"/>
    <property type="project" value="TreeGrafter"/>
</dbReference>
<dbReference type="PROSITE" id="PS50977">
    <property type="entry name" value="HTH_TETR_2"/>
    <property type="match status" value="1"/>
</dbReference>
<dbReference type="InterPro" id="IPR009057">
    <property type="entry name" value="Homeodomain-like_sf"/>
</dbReference>
<evidence type="ECO:0000256" key="2">
    <source>
        <dbReference type="ARBA" id="ARBA00023125"/>
    </source>
</evidence>
<dbReference type="SUPFAM" id="SSF48498">
    <property type="entry name" value="Tetracyclin repressor-like, C-terminal domain"/>
    <property type="match status" value="1"/>
</dbReference>
<dbReference type="Pfam" id="PF00440">
    <property type="entry name" value="TetR_N"/>
    <property type="match status" value="1"/>
</dbReference>
<dbReference type="InterPro" id="IPR001647">
    <property type="entry name" value="HTH_TetR"/>
</dbReference>
<evidence type="ECO:0000256" key="3">
    <source>
        <dbReference type="ARBA" id="ARBA00023163"/>
    </source>
</evidence>
<dbReference type="InterPro" id="IPR036271">
    <property type="entry name" value="Tet_transcr_reg_TetR-rel_C_sf"/>
</dbReference>
<dbReference type="Proteomes" id="UP000183263">
    <property type="component" value="Unassembled WGS sequence"/>
</dbReference>
<evidence type="ECO:0000313" key="5">
    <source>
        <dbReference type="Proteomes" id="UP000183263"/>
    </source>
</evidence>
<evidence type="ECO:0000256" key="1">
    <source>
        <dbReference type="ARBA" id="ARBA00023015"/>
    </source>
</evidence>
<dbReference type="InterPro" id="IPR049445">
    <property type="entry name" value="TetR_SbtR-like_C"/>
</dbReference>
<dbReference type="Gene3D" id="1.10.357.10">
    <property type="entry name" value="Tetracycline Repressor, domain 2"/>
    <property type="match status" value="1"/>
</dbReference>
<keyword evidence="1" id="KW-0805">Transcription regulation</keyword>
<protein>
    <submittedName>
        <fullName evidence="4">DNA-binding transcriptional regulator, AcrR family</fullName>
    </submittedName>
</protein>
<evidence type="ECO:0000313" key="4">
    <source>
        <dbReference type="EMBL" id="SDI25126.1"/>
    </source>
</evidence>
<organism evidence="4 5">
    <name type="scientific">Rhodococcus triatomae</name>
    <dbReference type="NCBI Taxonomy" id="300028"/>
    <lineage>
        <taxon>Bacteria</taxon>
        <taxon>Bacillati</taxon>
        <taxon>Actinomycetota</taxon>
        <taxon>Actinomycetes</taxon>
        <taxon>Mycobacteriales</taxon>
        <taxon>Nocardiaceae</taxon>
        <taxon>Rhodococcus</taxon>
    </lineage>
</organism>
<dbReference type="EMBL" id="FNDN01000006">
    <property type="protein sequence ID" value="SDI25126.1"/>
    <property type="molecule type" value="Genomic_DNA"/>
</dbReference>
<dbReference type="PRINTS" id="PR00455">
    <property type="entry name" value="HTHTETR"/>
</dbReference>